<dbReference type="GO" id="GO:0019205">
    <property type="term" value="F:nucleobase-containing compound kinase activity"/>
    <property type="evidence" value="ECO:0007669"/>
    <property type="project" value="InterPro"/>
</dbReference>
<evidence type="ECO:0000256" key="2">
    <source>
        <dbReference type="ARBA" id="ARBA00022741"/>
    </source>
</evidence>
<dbReference type="AlphaFoldDB" id="A0A9Q0Y5Z2"/>
<evidence type="ECO:0000256" key="1">
    <source>
        <dbReference type="ARBA" id="ARBA00022679"/>
    </source>
</evidence>
<accession>A0A9Q0Y5Z2</accession>
<dbReference type="GO" id="GO:0005524">
    <property type="term" value="F:ATP binding"/>
    <property type="evidence" value="ECO:0007669"/>
    <property type="project" value="InterPro"/>
</dbReference>
<feature type="compositionally biased region" description="Basic and acidic residues" evidence="4">
    <location>
        <begin position="222"/>
        <end position="252"/>
    </location>
</feature>
<evidence type="ECO:0000313" key="6">
    <source>
        <dbReference type="Proteomes" id="UP001142489"/>
    </source>
</evidence>
<dbReference type="PANTHER" id="PTHR23359">
    <property type="entry name" value="NUCLEOTIDE KINASE"/>
    <property type="match status" value="1"/>
</dbReference>
<feature type="region of interest" description="Disordered" evidence="4">
    <location>
        <begin position="342"/>
        <end position="387"/>
    </location>
</feature>
<feature type="compositionally biased region" description="Acidic residues" evidence="4">
    <location>
        <begin position="701"/>
        <end position="722"/>
    </location>
</feature>
<dbReference type="EMBL" id="JAPFRF010000002">
    <property type="protein sequence ID" value="KAJ7341826.1"/>
    <property type="molecule type" value="Genomic_DNA"/>
</dbReference>
<feature type="compositionally biased region" description="Basic and acidic residues" evidence="4">
    <location>
        <begin position="165"/>
        <end position="178"/>
    </location>
</feature>
<evidence type="ECO:0008006" key="7">
    <source>
        <dbReference type="Google" id="ProtNLM"/>
    </source>
</evidence>
<dbReference type="GO" id="GO:0006139">
    <property type="term" value="P:nucleobase-containing compound metabolic process"/>
    <property type="evidence" value="ECO:0007669"/>
    <property type="project" value="InterPro"/>
</dbReference>
<evidence type="ECO:0000313" key="5">
    <source>
        <dbReference type="EMBL" id="KAJ7341826.1"/>
    </source>
</evidence>
<keyword evidence="2" id="KW-0547">Nucleotide-binding</keyword>
<keyword evidence="3" id="KW-0418">Kinase</keyword>
<dbReference type="InterPro" id="IPR000850">
    <property type="entry name" value="Adenylat/UMP-CMP_kin"/>
</dbReference>
<keyword evidence="6" id="KW-1185">Reference proteome</keyword>
<dbReference type="Proteomes" id="UP001142489">
    <property type="component" value="Unassembled WGS sequence"/>
</dbReference>
<feature type="region of interest" description="Disordered" evidence="4">
    <location>
        <begin position="701"/>
        <end position="723"/>
    </location>
</feature>
<reference evidence="5" key="1">
    <citation type="journal article" date="2023" name="DNA Res.">
        <title>Chromosome-level genome assembly of Phrynocephalus forsythii using third-generation DNA sequencing and Hi-C analysis.</title>
        <authorList>
            <person name="Qi Y."/>
            <person name="Zhao W."/>
            <person name="Zhao Y."/>
            <person name="Niu C."/>
            <person name="Cao S."/>
            <person name="Zhang Y."/>
        </authorList>
    </citation>
    <scope>NUCLEOTIDE SEQUENCE</scope>
    <source>
        <tissue evidence="5">Muscle</tissue>
    </source>
</reference>
<gene>
    <name evidence="5" type="ORF">JRQ81_007155</name>
</gene>
<dbReference type="OrthoDB" id="9043378at2759"/>
<keyword evidence="1" id="KW-0808">Transferase</keyword>
<feature type="region of interest" description="Disordered" evidence="4">
    <location>
        <begin position="523"/>
        <end position="545"/>
    </location>
</feature>
<protein>
    <recommendedName>
        <fullName evidence="7">Nucleoside-diphosphate kinase</fullName>
    </recommendedName>
</protein>
<comment type="caution">
    <text evidence="5">The sequence shown here is derived from an EMBL/GenBank/DDBJ whole genome shotgun (WGS) entry which is preliminary data.</text>
</comment>
<evidence type="ECO:0000256" key="3">
    <source>
        <dbReference type="ARBA" id="ARBA00022777"/>
    </source>
</evidence>
<feature type="region of interest" description="Disordered" evidence="4">
    <location>
        <begin position="165"/>
        <end position="252"/>
    </location>
</feature>
<feature type="compositionally biased region" description="Basic and acidic residues" evidence="4">
    <location>
        <begin position="202"/>
        <end position="213"/>
    </location>
</feature>
<feature type="compositionally biased region" description="Acidic residues" evidence="4">
    <location>
        <begin position="342"/>
        <end position="381"/>
    </location>
</feature>
<dbReference type="Pfam" id="PF00406">
    <property type="entry name" value="ADK"/>
    <property type="match status" value="2"/>
</dbReference>
<feature type="compositionally biased region" description="Polar residues" evidence="4">
    <location>
        <begin position="182"/>
        <end position="199"/>
    </location>
</feature>
<sequence>MKYPDPEKFLSLEALPQTESEVSPDHPEVQEVVQKAVEAAMLSPILLPPEKYTEVLEEAITEISKTNKDRYPGAPAKGGWVIDNFPPLTEHWAALAEKGLLPDIVICLKNAGQNGRILLSRLYQANKEEVDAKIIKRLTDEALKKKQEEEAAKRELEEMLRLQTEESAEDRESMDFLEHPSASDSQSKIQSGTDLSIQPSDSPKEKEKSKESELSEAQLETKSSEDFKEREESKSESVEHLESEEKEESRPEILHSIASELGIKLPAYPEDGFPDVAEMEPFKNKILQFMQRWQKMEATFAESPLVQITEIEIEGQTTQMLLDQSILAMEQPLKFHGWEFGPEDEEEEQEDLQAEAEALAEEEEEEDEDEDEDEEEEEDEEKMAQRKRHLGDTKHFCPVVLKENFILCPGLTENTAKYREKFYYFATPEYRDKFLETPEEYLSHNEPLKAPPIRVCLLGSHGAGKTVCARWLADKLGIFHIQFEERLQELIMIKTGNRVGPEEEEEDEEESSVGIQEMVESAPTVLGSTTETEVESEEDSKQVQEKEMQLTDEEEAIKANLLENEPIPTEVLDNIVPEWWMKEPFRSTGFILDGFPRTGDEAQYLAEHLLCPDAVVVLEADEDDIVDRILPTRVQKWHEKQAKKMEKKKMMKELKEKIREELIARRRAVLIAEQTKKSMARFEDLDEEDDEEEEDDIEAILEEEFPREDDDAEDEEEEQESDAIERMKSEISEKYETDIASIQNVQEELEKLLIPQIIISSKRKSHIVCYQLYKKLKDLVENRESIFEKCYPLSFPLARKMIGLSYKHPSNFGQWDPVRLSEGDVIKPYQHQDTPSYPVLHRNCVYFFTSKENRETFMKNPIKYLRQPKPKPTVPVKIAIVGPPKSGKTTVAKKFASTYGLMRLSMGDAIRWVLNNQPETELALVLKWHLHKGMTAPDEVAMRALDIVLMDTVCNTSGCVIDGYPVTRKQVGLLEEMKIIPVKIFELQIDVKEVLRRALLDKQTSERLPYPVHDSSHILSVKNSCYKAQTEEIRPYYEEQHQNWYEALVPGHIEYAVLYSKKLYIFESEEKLQKFMRLPEKYWDQTLPHKLPPMKEPIMLTALPLMGYLEQGVATALIKAMNEVGCLKPKFPFLSVKKTALLFIAYHLKAYNSRSPDYVRKKYKRKLDRFIDHCELIPYLGSKMTKKYKEPQNRPIDFDHKLRTFLSLKDVDPASQ</sequence>
<dbReference type="SUPFAM" id="SSF52540">
    <property type="entry name" value="P-loop containing nucleoside triphosphate hydrolases"/>
    <property type="match status" value="2"/>
</dbReference>
<dbReference type="Gene3D" id="3.40.50.300">
    <property type="entry name" value="P-loop containing nucleotide triphosphate hydrolases"/>
    <property type="match status" value="3"/>
</dbReference>
<evidence type="ECO:0000256" key="4">
    <source>
        <dbReference type="SAM" id="MobiDB-lite"/>
    </source>
</evidence>
<dbReference type="InterPro" id="IPR027417">
    <property type="entry name" value="P-loop_NTPase"/>
</dbReference>
<name>A0A9Q0Y5Z2_9SAUR</name>
<organism evidence="5 6">
    <name type="scientific">Phrynocephalus forsythii</name>
    <dbReference type="NCBI Taxonomy" id="171643"/>
    <lineage>
        <taxon>Eukaryota</taxon>
        <taxon>Metazoa</taxon>
        <taxon>Chordata</taxon>
        <taxon>Craniata</taxon>
        <taxon>Vertebrata</taxon>
        <taxon>Euteleostomi</taxon>
        <taxon>Lepidosauria</taxon>
        <taxon>Squamata</taxon>
        <taxon>Bifurcata</taxon>
        <taxon>Unidentata</taxon>
        <taxon>Episquamata</taxon>
        <taxon>Toxicofera</taxon>
        <taxon>Iguania</taxon>
        <taxon>Acrodonta</taxon>
        <taxon>Agamidae</taxon>
        <taxon>Agaminae</taxon>
        <taxon>Phrynocephalus</taxon>
    </lineage>
</organism>
<proteinExistence type="predicted"/>